<keyword evidence="2" id="KW-0418">Kinase</keyword>
<dbReference type="Proteomes" id="UP001165190">
    <property type="component" value="Unassembled WGS sequence"/>
</dbReference>
<sequence length="239" mass="27138">MIKELAALHKNQTLTLVPREPHMNVVGSKWVFKAKLNANGTLDRLKAMLVAKGYHQVEGIDYTGTFSPVIKPGTIRLVLSLALVQRWDIRQLDVKNVFLHGFISEDIFMGQPTGMHDSIFPSHVCKLKKALYGLKQAPRAWFDRFSSFLLARGFFCSLDDPSLFILHSSLGTLNLLLYVDDMLLTRSNSKLLNDFVQLLHSEFAMKDLGSIHHFLGIEIQRDNNSLHLSQTHYAYSILD</sequence>
<dbReference type="InterPro" id="IPR013103">
    <property type="entry name" value="RVT_2"/>
</dbReference>
<dbReference type="AlphaFoldDB" id="A0A9W7JFX2"/>
<dbReference type="Pfam" id="PF07727">
    <property type="entry name" value="RVT_2"/>
    <property type="match status" value="1"/>
</dbReference>
<accession>A0A9W7JFX2</accession>
<name>A0A9W7JFX2_HIBTR</name>
<dbReference type="GO" id="GO:0016301">
    <property type="term" value="F:kinase activity"/>
    <property type="evidence" value="ECO:0007669"/>
    <property type="project" value="UniProtKB-KW"/>
</dbReference>
<dbReference type="InterPro" id="IPR043502">
    <property type="entry name" value="DNA/RNA_pol_sf"/>
</dbReference>
<dbReference type="PANTHER" id="PTHR43383">
    <property type="entry name" value="NODULIN 6"/>
    <property type="match status" value="1"/>
</dbReference>
<feature type="domain" description="Reverse transcriptase Ty1/copia-type" evidence="1">
    <location>
        <begin position="11"/>
        <end position="238"/>
    </location>
</feature>
<organism evidence="2 3">
    <name type="scientific">Hibiscus trionum</name>
    <name type="common">Flower of an hour</name>
    <dbReference type="NCBI Taxonomy" id="183268"/>
    <lineage>
        <taxon>Eukaryota</taxon>
        <taxon>Viridiplantae</taxon>
        <taxon>Streptophyta</taxon>
        <taxon>Embryophyta</taxon>
        <taxon>Tracheophyta</taxon>
        <taxon>Spermatophyta</taxon>
        <taxon>Magnoliopsida</taxon>
        <taxon>eudicotyledons</taxon>
        <taxon>Gunneridae</taxon>
        <taxon>Pentapetalae</taxon>
        <taxon>rosids</taxon>
        <taxon>malvids</taxon>
        <taxon>Malvales</taxon>
        <taxon>Malvaceae</taxon>
        <taxon>Malvoideae</taxon>
        <taxon>Hibiscus</taxon>
    </lineage>
</organism>
<keyword evidence="3" id="KW-1185">Reference proteome</keyword>
<reference evidence="2" key="1">
    <citation type="submission" date="2023-05" db="EMBL/GenBank/DDBJ databases">
        <title>Genome and transcriptome analyses reveal genes involved in the formation of fine ridges on petal epidermal cells in Hibiscus trionum.</title>
        <authorList>
            <person name="Koshimizu S."/>
            <person name="Masuda S."/>
            <person name="Ishii T."/>
            <person name="Shirasu K."/>
            <person name="Hoshino A."/>
            <person name="Arita M."/>
        </authorList>
    </citation>
    <scope>NUCLEOTIDE SEQUENCE</scope>
    <source>
        <strain evidence="2">Hamamatsu line</strain>
    </source>
</reference>
<dbReference type="OrthoDB" id="997331at2759"/>
<proteinExistence type="predicted"/>
<evidence type="ECO:0000313" key="3">
    <source>
        <dbReference type="Proteomes" id="UP001165190"/>
    </source>
</evidence>
<evidence type="ECO:0000313" key="2">
    <source>
        <dbReference type="EMBL" id="GMJ13790.1"/>
    </source>
</evidence>
<gene>
    <name evidence="2" type="ORF">HRI_005048200</name>
</gene>
<dbReference type="SUPFAM" id="SSF56672">
    <property type="entry name" value="DNA/RNA polymerases"/>
    <property type="match status" value="1"/>
</dbReference>
<keyword evidence="2" id="KW-0808">Transferase</keyword>
<dbReference type="PANTHER" id="PTHR43383:SF2">
    <property type="entry name" value="AMIDOHYDROLASE 2 FAMILY PROTEIN"/>
    <property type="match status" value="1"/>
</dbReference>
<dbReference type="EMBL" id="BSYR01000065">
    <property type="protein sequence ID" value="GMJ13790.1"/>
    <property type="molecule type" value="Genomic_DNA"/>
</dbReference>
<protein>
    <submittedName>
        <fullName evidence="2">Cysteine-rich RLK (RECEPTOR-like protein kinase) 8</fullName>
    </submittedName>
</protein>
<comment type="caution">
    <text evidence="2">The sequence shown here is derived from an EMBL/GenBank/DDBJ whole genome shotgun (WGS) entry which is preliminary data.</text>
</comment>
<evidence type="ECO:0000259" key="1">
    <source>
        <dbReference type="Pfam" id="PF07727"/>
    </source>
</evidence>